<feature type="domain" description="DUF5580" evidence="2">
    <location>
        <begin position="378"/>
        <end position="466"/>
    </location>
</feature>
<evidence type="ECO:0000313" key="3">
    <source>
        <dbReference type="EMBL" id="CAF1512656.1"/>
    </source>
</evidence>
<dbReference type="InterPro" id="IPR040774">
    <property type="entry name" value="DUF5580"/>
</dbReference>
<dbReference type="Pfam" id="PF20742">
    <property type="entry name" value="DUF5580_M"/>
    <property type="match status" value="1"/>
</dbReference>
<dbReference type="InterPro" id="IPR049246">
    <property type="entry name" value="DUF5580_M"/>
</dbReference>
<keyword evidence="4" id="KW-1185">Reference proteome</keyword>
<gene>
    <name evidence="3" type="ORF">XAT740_LOCUS40307</name>
</gene>
<dbReference type="PANTHER" id="PTHR34830">
    <property type="entry name" value="SIMILAR TO HYPOTHETICAL PROTEIN MGC34837"/>
    <property type="match status" value="1"/>
</dbReference>
<feature type="compositionally biased region" description="Polar residues" evidence="1">
    <location>
        <begin position="191"/>
        <end position="211"/>
    </location>
</feature>
<organism evidence="3 4">
    <name type="scientific">Adineta ricciae</name>
    <name type="common">Rotifer</name>
    <dbReference type="NCBI Taxonomy" id="249248"/>
    <lineage>
        <taxon>Eukaryota</taxon>
        <taxon>Metazoa</taxon>
        <taxon>Spiralia</taxon>
        <taxon>Gnathifera</taxon>
        <taxon>Rotifera</taxon>
        <taxon>Eurotatoria</taxon>
        <taxon>Bdelloidea</taxon>
        <taxon>Adinetida</taxon>
        <taxon>Adinetidae</taxon>
        <taxon>Adineta</taxon>
    </lineage>
</organism>
<accession>A0A815TX13</accession>
<dbReference type="EMBL" id="CAJNOR010004572">
    <property type="protein sequence ID" value="CAF1512656.1"/>
    <property type="molecule type" value="Genomic_DNA"/>
</dbReference>
<dbReference type="InterPro" id="IPR011992">
    <property type="entry name" value="EF-hand-dom_pair"/>
</dbReference>
<dbReference type="PANTHER" id="PTHR34830:SF1">
    <property type="entry name" value="GENE 12695-RELATED"/>
    <property type="match status" value="1"/>
</dbReference>
<evidence type="ECO:0000259" key="2">
    <source>
        <dbReference type="Pfam" id="PF20742"/>
    </source>
</evidence>
<protein>
    <recommendedName>
        <fullName evidence="2">DUF5580 domain-containing protein</fullName>
    </recommendedName>
</protein>
<evidence type="ECO:0000256" key="1">
    <source>
        <dbReference type="SAM" id="MobiDB-lite"/>
    </source>
</evidence>
<feature type="region of interest" description="Disordered" evidence="1">
    <location>
        <begin position="188"/>
        <end position="214"/>
    </location>
</feature>
<dbReference type="AlphaFoldDB" id="A0A815TX13"/>
<dbReference type="SUPFAM" id="SSF47473">
    <property type="entry name" value="EF-hand"/>
    <property type="match status" value="1"/>
</dbReference>
<proteinExistence type="predicted"/>
<name>A0A815TX13_ADIRI</name>
<comment type="caution">
    <text evidence="3">The sequence shown here is derived from an EMBL/GenBank/DDBJ whole genome shotgun (WGS) entry which is preliminary data.</text>
</comment>
<evidence type="ECO:0000313" key="4">
    <source>
        <dbReference type="Proteomes" id="UP000663828"/>
    </source>
</evidence>
<reference evidence="3" key="1">
    <citation type="submission" date="2021-02" db="EMBL/GenBank/DDBJ databases">
        <authorList>
            <person name="Nowell W R."/>
        </authorList>
    </citation>
    <scope>NUCLEOTIDE SEQUENCE</scope>
</reference>
<feature type="non-terminal residue" evidence="3">
    <location>
        <position position="592"/>
    </location>
</feature>
<sequence>MFDTTTHMPPIDHRGSFSKKRMNLQPTLPIPITYSTAAIPTFAPFGTEYTPDQKTKIVAGRYITISDPIIVVPKNSSTSMRKEIDPDLAPTKYIQHVHAVDSAQWPLNAKQRFDTTYRTEYTNRIRHPDYVPWYQQSNELVRPVRQPKSSLNNFLVLPPIPSKTNEYTERSTQNNRLDGQQLQAPFKDQEVPSTSSNFYDSQRQQPNTMNNDDPYLPAEPVLLTDYEEQGLSEQIRNQLANPTIIDRLKLFYEELTKYDPNMTNYVHYSNIQLVASQLGLNLQEDTLRFAMCKFVSVDQGRGFVNYEDMVRYFGKCLSSIYPNQFGMQSEPNYHMNGYNNGNGFYNPPMNTQYPYQGGMNSYDEQANFDPDERQIRILLKQNMKNYEFSGAIDFDRLYNELRMADRNQTGVLNRQQIEEAVYKVRLPIQRSLIFQILEKHCRANPSYYRWDAFVQYLKQQTTDLKDVPDRTSPSSYSQNVPPRLQLLEQLRREYRDRERIQIIEDYNANNNVQRLDSNNPIAWFSRFLRLANAMYRHRTSTNREQDFVLPREEARRHFRAYNQVWNLNIEEDKLQRVLEACGRNANVGVDDA</sequence>
<dbReference type="Proteomes" id="UP000663828">
    <property type="component" value="Unassembled WGS sequence"/>
</dbReference>